<feature type="domain" description="C2H2-type" evidence="18">
    <location>
        <begin position="276"/>
        <end position="305"/>
    </location>
</feature>
<evidence type="ECO:0000256" key="7">
    <source>
        <dbReference type="ARBA" id="ARBA00023015"/>
    </source>
</evidence>
<keyword evidence="3" id="KW-0479">Metal-binding</keyword>
<keyword evidence="4" id="KW-0677">Repeat</keyword>
<name>A0AAX6QC68_HETGA</name>
<feature type="compositionally biased region" description="Polar residues" evidence="17">
    <location>
        <begin position="221"/>
        <end position="237"/>
    </location>
</feature>
<dbReference type="InterPro" id="IPR013087">
    <property type="entry name" value="Znf_C2H2_type"/>
</dbReference>
<dbReference type="CTD" id="128209"/>
<evidence type="ECO:0000259" key="18">
    <source>
        <dbReference type="PROSITE" id="PS50157"/>
    </source>
</evidence>
<accession>A0AAX6QC68</accession>
<evidence type="ECO:0000256" key="15">
    <source>
        <dbReference type="ARBA" id="ARBA00079473"/>
    </source>
</evidence>
<dbReference type="AlphaFoldDB" id="A0AAX6QC68"/>
<dbReference type="GO" id="GO:0000978">
    <property type="term" value="F:RNA polymerase II cis-regulatory region sequence-specific DNA binding"/>
    <property type="evidence" value="ECO:0007669"/>
    <property type="project" value="TreeGrafter"/>
</dbReference>
<gene>
    <name evidence="20" type="primary">Klf17</name>
</gene>
<evidence type="ECO:0000256" key="12">
    <source>
        <dbReference type="ARBA" id="ARBA00038409"/>
    </source>
</evidence>
<dbReference type="GO" id="GO:0005634">
    <property type="term" value="C:nucleus"/>
    <property type="evidence" value="ECO:0007669"/>
    <property type="project" value="UniProtKB-SubCell"/>
</dbReference>
<evidence type="ECO:0000256" key="13">
    <source>
        <dbReference type="ARBA" id="ARBA00059130"/>
    </source>
</evidence>
<evidence type="ECO:0000256" key="9">
    <source>
        <dbReference type="ARBA" id="ARBA00023159"/>
    </source>
</evidence>
<comment type="similarity">
    <text evidence="12">Belongs to the Sp1 C2H2-type zinc-finger protein family.</text>
</comment>
<evidence type="ECO:0000256" key="14">
    <source>
        <dbReference type="ARBA" id="ARBA00069426"/>
    </source>
</evidence>
<evidence type="ECO:0000256" key="16">
    <source>
        <dbReference type="PROSITE-ProRule" id="PRU00042"/>
    </source>
</evidence>
<evidence type="ECO:0000256" key="17">
    <source>
        <dbReference type="SAM" id="MobiDB-lite"/>
    </source>
</evidence>
<dbReference type="SMART" id="SM00355">
    <property type="entry name" value="ZnF_C2H2"/>
    <property type="match status" value="3"/>
</dbReference>
<proteinExistence type="inferred from homology"/>
<keyword evidence="10" id="KW-0804">Transcription</keyword>
<keyword evidence="6" id="KW-0862">Zinc</keyword>
<dbReference type="FunFam" id="3.30.160.60:FF:000018">
    <property type="entry name" value="Krueppel-like factor 15"/>
    <property type="match status" value="1"/>
</dbReference>
<keyword evidence="2" id="KW-0678">Repressor</keyword>
<keyword evidence="8" id="KW-0238">DNA-binding</keyword>
<evidence type="ECO:0000256" key="10">
    <source>
        <dbReference type="ARBA" id="ARBA00023163"/>
    </source>
</evidence>
<sequence length="382" mass="42616">MEQGAEELSRWQPVNQPFQDTMKPSSITDMWPSFRSSGVYTSWNHGPPGTKHCSQGRETMGTLLVSPETPRQDAGEVRPCFSVSQNEHTVSYCLQGTLTPYQKICQSLSPSQPGMIGRGPQMMSLEPGIRGGDLTYSENPRMPLSGIVSASSGISTMSSTSDPTMPYSWTPTIPSIGASLQSKMLLAPTMPSSEAQGVFLSVAQMLPPRNPYNLAIPPAKSQSLQTLESQDSLVSRSGSHKDLFLPEQPTPAPQRAENSGVWGGAPGKQPPILRPYCCPYKDCEKAYTKRSHLVNHQRKHTGEKPYKCNWEDCTWCFFRSDELQRHMRRHTKHRPHTCNQCDRQFMRSDHLKQHQKTHQRLLDSLRQLANNGQMDGPLAPGL</sequence>
<keyword evidence="7" id="KW-0805">Transcription regulation</keyword>
<dbReference type="GO" id="GO:0008270">
    <property type="term" value="F:zinc ion binding"/>
    <property type="evidence" value="ECO:0007669"/>
    <property type="project" value="UniProtKB-KW"/>
</dbReference>
<evidence type="ECO:0000313" key="19">
    <source>
        <dbReference type="Proteomes" id="UP000694906"/>
    </source>
</evidence>
<evidence type="ECO:0000256" key="3">
    <source>
        <dbReference type="ARBA" id="ARBA00022723"/>
    </source>
</evidence>
<comment type="function">
    <text evidence="13">Transcription repressor that binds to the promoter of target genes and prevents their expression. Acts as a negative regulator of epithelial-mesenchymal transition and metastasis in breast cancer. Specifically binds the 5'-CACCC-3' sequence in the promoter of ID1, a key metastasis regulator in breast cancer, and repress its expression. May be a germ cell-specific transcription factor that plays important roles in spermatid differentiation and oocyte development.</text>
</comment>
<dbReference type="CDD" id="cd21574">
    <property type="entry name" value="KLF17_N"/>
    <property type="match status" value="1"/>
</dbReference>
<dbReference type="Proteomes" id="UP000694906">
    <property type="component" value="Unplaced"/>
</dbReference>
<feature type="region of interest" description="Disordered" evidence="17">
    <location>
        <begin position="1"/>
        <end position="26"/>
    </location>
</feature>
<dbReference type="PROSITE" id="PS00028">
    <property type="entry name" value="ZINC_FINGER_C2H2_1"/>
    <property type="match status" value="3"/>
</dbReference>
<dbReference type="PANTHER" id="PTHR23235">
    <property type="entry name" value="KRUEPPEL-LIKE TRANSCRIPTION FACTOR"/>
    <property type="match status" value="1"/>
</dbReference>
<keyword evidence="5 16" id="KW-0863">Zinc-finger</keyword>
<feature type="domain" description="C2H2-type" evidence="18">
    <location>
        <begin position="336"/>
        <end position="358"/>
    </location>
</feature>
<keyword evidence="19" id="KW-1185">Reference proteome</keyword>
<evidence type="ECO:0000313" key="20">
    <source>
        <dbReference type="RefSeq" id="XP_004871979.3"/>
    </source>
</evidence>
<evidence type="ECO:0000256" key="2">
    <source>
        <dbReference type="ARBA" id="ARBA00022491"/>
    </source>
</evidence>
<evidence type="ECO:0000256" key="5">
    <source>
        <dbReference type="ARBA" id="ARBA00022771"/>
    </source>
</evidence>
<keyword evidence="11" id="KW-0539">Nucleus</keyword>
<dbReference type="InterPro" id="IPR036236">
    <property type="entry name" value="Znf_C2H2_sf"/>
</dbReference>
<protein>
    <recommendedName>
        <fullName evidence="14">Krueppel-like factor 17</fullName>
    </recommendedName>
    <alternativeName>
        <fullName evidence="15">Zinc finger protein 393</fullName>
    </alternativeName>
</protein>
<reference evidence="20" key="1">
    <citation type="submission" date="2025-08" db="UniProtKB">
        <authorList>
            <consortium name="RefSeq"/>
        </authorList>
    </citation>
    <scope>IDENTIFICATION</scope>
</reference>
<dbReference type="Gene3D" id="3.30.160.60">
    <property type="entry name" value="Classic Zinc Finger"/>
    <property type="match status" value="3"/>
</dbReference>
<dbReference type="PANTHER" id="PTHR23235:SF159">
    <property type="entry name" value="KRUEPPEL-LIKE FACTOR 17"/>
    <property type="match status" value="1"/>
</dbReference>
<keyword evidence="9" id="KW-0010">Activator</keyword>
<dbReference type="GO" id="GO:0000981">
    <property type="term" value="F:DNA-binding transcription factor activity, RNA polymerase II-specific"/>
    <property type="evidence" value="ECO:0007669"/>
    <property type="project" value="TreeGrafter"/>
</dbReference>
<dbReference type="FunFam" id="3.30.160.60:FF:002051">
    <property type="entry name" value="Krueppel-like factor 17"/>
    <property type="match status" value="1"/>
</dbReference>
<dbReference type="Pfam" id="PF00096">
    <property type="entry name" value="zf-C2H2"/>
    <property type="match status" value="3"/>
</dbReference>
<evidence type="ECO:0000256" key="11">
    <source>
        <dbReference type="ARBA" id="ARBA00023242"/>
    </source>
</evidence>
<dbReference type="KEGG" id="hgl:101697004"/>
<dbReference type="SUPFAM" id="SSF57667">
    <property type="entry name" value="beta-beta-alpha zinc fingers"/>
    <property type="match status" value="2"/>
</dbReference>
<feature type="compositionally biased region" description="Polar residues" evidence="17">
    <location>
        <begin position="12"/>
        <end position="26"/>
    </location>
</feature>
<organism evidence="19 20">
    <name type="scientific">Heterocephalus glaber</name>
    <name type="common">Naked mole rat</name>
    <dbReference type="NCBI Taxonomy" id="10181"/>
    <lineage>
        <taxon>Eukaryota</taxon>
        <taxon>Metazoa</taxon>
        <taxon>Chordata</taxon>
        <taxon>Craniata</taxon>
        <taxon>Vertebrata</taxon>
        <taxon>Euteleostomi</taxon>
        <taxon>Mammalia</taxon>
        <taxon>Eutheria</taxon>
        <taxon>Euarchontoglires</taxon>
        <taxon>Glires</taxon>
        <taxon>Rodentia</taxon>
        <taxon>Hystricomorpha</taxon>
        <taxon>Bathyergidae</taxon>
        <taxon>Heterocephalus</taxon>
    </lineage>
</organism>
<evidence type="ECO:0000256" key="6">
    <source>
        <dbReference type="ARBA" id="ARBA00022833"/>
    </source>
</evidence>
<feature type="region of interest" description="Disordered" evidence="17">
    <location>
        <begin position="221"/>
        <end position="265"/>
    </location>
</feature>
<evidence type="ECO:0000256" key="4">
    <source>
        <dbReference type="ARBA" id="ARBA00022737"/>
    </source>
</evidence>
<dbReference type="RefSeq" id="XP_004871979.3">
    <property type="nucleotide sequence ID" value="XM_004871922.3"/>
</dbReference>
<comment type="subcellular location">
    <subcellularLocation>
        <location evidence="1">Nucleus</location>
    </subcellularLocation>
</comment>
<dbReference type="GeneID" id="101697004"/>
<feature type="domain" description="C2H2-type" evidence="18">
    <location>
        <begin position="306"/>
        <end position="335"/>
    </location>
</feature>
<evidence type="ECO:0000256" key="1">
    <source>
        <dbReference type="ARBA" id="ARBA00004123"/>
    </source>
</evidence>
<evidence type="ECO:0000256" key="8">
    <source>
        <dbReference type="ARBA" id="ARBA00023125"/>
    </source>
</evidence>
<dbReference type="PROSITE" id="PS50157">
    <property type="entry name" value="ZINC_FINGER_C2H2_2"/>
    <property type="match status" value="3"/>
</dbReference>